<dbReference type="EMBL" id="OU015567">
    <property type="protein sequence ID" value="CAG5113961.1"/>
    <property type="molecule type" value="Genomic_DNA"/>
</dbReference>
<keyword evidence="11" id="KW-1185">Reference proteome</keyword>
<dbReference type="InterPro" id="IPR001164">
    <property type="entry name" value="ArfGAP_dom"/>
</dbReference>
<evidence type="ECO:0000256" key="3">
    <source>
        <dbReference type="ARBA" id="ARBA00022980"/>
    </source>
</evidence>
<dbReference type="PROSITE" id="PS50088">
    <property type="entry name" value="ANK_REPEAT"/>
    <property type="match status" value="1"/>
</dbReference>
<dbReference type="SUPFAM" id="SSF57863">
    <property type="entry name" value="ArfGap/RecO-like zinc finger"/>
    <property type="match status" value="1"/>
</dbReference>
<dbReference type="Pfam" id="PF01084">
    <property type="entry name" value="Ribosomal_S18"/>
    <property type="match status" value="1"/>
</dbReference>
<dbReference type="Proteomes" id="UP001158576">
    <property type="component" value="Chromosome 2"/>
</dbReference>
<dbReference type="InterPro" id="IPR036770">
    <property type="entry name" value="Ankyrin_rpt-contain_sf"/>
</dbReference>
<dbReference type="PANTHER" id="PTHR46097:SF3">
    <property type="entry name" value="ARF GTPASE-ACTIVATING PROTEIN GIT"/>
    <property type="match status" value="1"/>
</dbReference>
<dbReference type="Pfam" id="PF00023">
    <property type="entry name" value="Ank"/>
    <property type="match status" value="1"/>
</dbReference>
<dbReference type="InterPro" id="IPR013724">
    <property type="entry name" value="GIT_SHD"/>
</dbReference>
<dbReference type="Gene3D" id="1.25.40.20">
    <property type="entry name" value="Ankyrin repeat-containing domain"/>
    <property type="match status" value="1"/>
</dbReference>
<evidence type="ECO:0000256" key="2">
    <source>
        <dbReference type="ARBA" id="ARBA00022833"/>
    </source>
</evidence>
<feature type="coiled-coil region" evidence="7">
    <location>
        <begin position="684"/>
        <end position="718"/>
    </location>
</feature>
<feature type="region of interest" description="Disordered" evidence="8">
    <location>
        <begin position="729"/>
        <end position="754"/>
    </location>
</feature>
<dbReference type="InterPro" id="IPR036870">
    <property type="entry name" value="Ribosomal_bS18_sf"/>
</dbReference>
<evidence type="ECO:0000256" key="4">
    <source>
        <dbReference type="ARBA" id="ARBA00023274"/>
    </source>
</evidence>
<dbReference type="Gene3D" id="1.10.220.150">
    <property type="entry name" value="Arf GTPase activating protein"/>
    <property type="match status" value="1"/>
</dbReference>
<feature type="domain" description="Arf-GAP" evidence="9">
    <location>
        <begin position="284"/>
        <end position="410"/>
    </location>
</feature>
<dbReference type="Pfam" id="PF01412">
    <property type="entry name" value="ArfGap"/>
    <property type="match status" value="1"/>
</dbReference>
<name>A0ABN7T820_OIKDI</name>
<keyword evidence="6" id="KW-0863">Zinc-finger</keyword>
<evidence type="ECO:0000259" key="9">
    <source>
        <dbReference type="PROSITE" id="PS50115"/>
    </source>
</evidence>
<evidence type="ECO:0000256" key="1">
    <source>
        <dbReference type="ARBA" id="ARBA00022723"/>
    </source>
</evidence>
<keyword evidence="1" id="KW-0479">Metal-binding</keyword>
<dbReference type="InterPro" id="IPR001648">
    <property type="entry name" value="Ribosomal_bS18"/>
</dbReference>
<protein>
    <submittedName>
        <fullName evidence="10">Oidioi.mRNA.OKI2018_I69.chr2.g8049.t1.cds</fullName>
    </submittedName>
</protein>
<dbReference type="Gene3D" id="4.10.640.10">
    <property type="entry name" value="Ribosomal protein S18"/>
    <property type="match status" value="1"/>
</dbReference>
<dbReference type="PROSITE" id="PS50115">
    <property type="entry name" value="ARFGAP"/>
    <property type="match status" value="1"/>
</dbReference>
<proteinExistence type="predicted"/>
<dbReference type="SUPFAM" id="SSF48403">
    <property type="entry name" value="Ankyrin repeat"/>
    <property type="match status" value="1"/>
</dbReference>
<reference evidence="10 11" key="1">
    <citation type="submission" date="2021-04" db="EMBL/GenBank/DDBJ databases">
        <authorList>
            <person name="Bliznina A."/>
        </authorList>
    </citation>
    <scope>NUCLEOTIDE SEQUENCE [LARGE SCALE GENOMIC DNA]</scope>
</reference>
<dbReference type="PANTHER" id="PTHR46097">
    <property type="entry name" value="G PROTEIN-COUPLED RECEPTOR KINASE INTERACTING ARFGAP"/>
    <property type="match status" value="1"/>
</dbReference>
<keyword evidence="7" id="KW-0175">Coiled coil</keyword>
<keyword evidence="5" id="KW-0040">ANK repeat</keyword>
<dbReference type="SMART" id="SM00555">
    <property type="entry name" value="GIT"/>
    <property type="match status" value="2"/>
</dbReference>
<dbReference type="InterPro" id="IPR037278">
    <property type="entry name" value="ARFGAP/RecO"/>
</dbReference>
<dbReference type="Pfam" id="PF08518">
    <property type="entry name" value="GIT_SHD"/>
    <property type="match status" value="1"/>
</dbReference>
<gene>
    <name evidence="10" type="ORF">OKIOD_LOCUS16814</name>
</gene>
<evidence type="ECO:0000256" key="5">
    <source>
        <dbReference type="PROSITE-ProRule" id="PRU00023"/>
    </source>
</evidence>
<sequence>MLNRANNFGLLPLARRNVKVRITDEKGAQVLSNWPKPFGKAPDGPKADWQLGANRESGRVTTFRTKHRWPRPTEITALKAKNKDQTVSDFAQAPKNIVIEGILPEEEKKEQEFLSEFEKSHRPCPLESRNISVTPKDVLILAQFIKEDGTLLTQEQTGLCDRQYEVVKDAVKIAQNDGLLPYSKFSYFENRARWRIQLVDEAENPRDWQGAPLSPEIMNRYNCRTRPGLAKALPTKGYPWWRLYVQMGSEKIAEETPLGIPVQRTQKISTSKCQNDIWPSNNNYSCLQMSMEVPSEGFSCGDCSNPVTRWASLNRAVFLCDDCANIHKQLGRHVSQLKHKVHSDWPASQFEMLQKLHESGGNRVWETLLLDPNKEAKIKLRPGDSSERREKFINEKYVHQAFLYKDEEPYEDRFELSKQLFSVVRTNQLGPTLRFLAHGARVDWQHGEKDGDTALHIAVQNEQLLQVELLCIYGANPAMPNNKGQTAEDMAREVAQRTGNDLIYERLVEIRHELPDRLTFFVARKRPNHRIGNHFVNLSCVEHVAHGRERLSNLPDEVFTELCADLFDEVDRREIETVWEANSGNKRHHQSFLPIHPEYSQSRNQGRQKIAKMEQQDFFQLLVDVIDEFRKRVDYDDFVESHEPTSEGKMIDGYDSEDPIYDDVASTSSQEEVSDVDNEIQEITSEKSDEVIELKKELEVARRKINSLNDQNSIFRDRITAQAKELNRYRGKKIPSPASNSDLPPVQATSRSRSRSKVEVLCQGVSSSLKKLLTAVKNGQTELFRGCGDEIVRCISDLIDLYEGDGSNAVTVLSNNRERLIESINNMPGGGENNELFSCAREIATNIKLLLQKDAS</sequence>
<dbReference type="InterPro" id="IPR002110">
    <property type="entry name" value="Ankyrin_rpt"/>
</dbReference>
<feature type="repeat" description="ANK" evidence="5">
    <location>
        <begin position="450"/>
        <end position="482"/>
    </location>
</feature>
<dbReference type="SMART" id="SM00105">
    <property type="entry name" value="ArfGap"/>
    <property type="match status" value="1"/>
</dbReference>
<evidence type="ECO:0000256" key="7">
    <source>
        <dbReference type="SAM" id="Coils"/>
    </source>
</evidence>
<keyword evidence="4" id="KW-0687">Ribonucleoprotein</keyword>
<accession>A0ABN7T820</accession>
<evidence type="ECO:0000313" key="11">
    <source>
        <dbReference type="Proteomes" id="UP001158576"/>
    </source>
</evidence>
<dbReference type="SUPFAM" id="SSF46911">
    <property type="entry name" value="Ribosomal protein S18"/>
    <property type="match status" value="1"/>
</dbReference>
<dbReference type="InterPro" id="IPR047161">
    <property type="entry name" value="GIT-like"/>
</dbReference>
<keyword evidence="3" id="KW-0689">Ribosomal protein</keyword>
<dbReference type="InterPro" id="IPR038508">
    <property type="entry name" value="ArfGAP_dom_sf"/>
</dbReference>
<organism evidence="10 11">
    <name type="scientific">Oikopleura dioica</name>
    <name type="common">Tunicate</name>
    <dbReference type="NCBI Taxonomy" id="34765"/>
    <lineage>
        <taxon>Eukaryota</taxon>
        <taxon>Metazoa</taxon>
        <taxon>Chordata</taxon>
        <taxon>Tunicata</taxon>
        <taxon>Appendicularia</taxon>
        <taxon>Copelata</taxon>
        <taxon>Oikopleuridae</taxon>
        <taxon>Oikopleura</taxon>
    </lineage>
</organism>
<dbReference type="CDD" id="cd08833">
    <property type="entry name" value="ArfGap_GIT"/>
    <property type="match status" value="1"/>
</dbReference>
<keyword evidence="2" id="KW-0862">Zinc</keyword>
<evidence type="ECO:0000256" key="6">
    <source>
        <dbReference type="PROSITE-ProRule" id="PRU00288"/>
    </source>
</evidence>
<evidence type="ECO:0000256" key="8">
    <source>
        <dbReference type="SAM" id="MobiDB-lite"/>
    </source>
</evidence>
<evidence type="ECO:0000313" key="10">
    <source>
        <dbReference type="EMBL" id="CAG5113961.1"/>
    </source>
</evidence>
<dbReference type="PROSITE" id="PS50297">
    <property type="entry name" value="ANK_REP_REGION"/>
    <property type="match status" value="1"/>
</dbReference>
<feature type="compositionally biased region" description="Polar residues" evidence="8">
    <location>
        <begin position="737"/>
        <end position="751"/>
    </location>
</feature>